<dbReference type="Gene3D" id="3.30.497.10">
    <property type="entry name" value="Antithrombin, subunit I, domain 2"/>
    <property type="match status" value="2"/>
</dbReference>
<sequence>MYIIMPNNSTRAKLRKLIAVLDATKLNQMIGRMKMKTTVMLFPKMHVSEKVDLKSALQKLGVQTLFDSRYSDLSSMVTETDPMGDQFYNRLQGAPFSPAPVLRPTVNMPVYEPNRKTTMDPNNDLKESLVFSRFDNNDSDSNEQTNSTDAEMEEKTTLAMNPTTTKLPEKHRKKRDVTYKAPSSRHVQGGPLSSKDFILNKRIVKEKGSVGKKSVRRRSKRSQVSVQNLYVSDAVHQIDLEINETGTEGGAATIVTLNRSGTSVVFRTEAPFLLLIRNDNTALPLFYGAVYDPR</sequence>
<dbReference type="InterPro" id="IPR000215">
    <property type="entry name" value="Serpin_fam"/>
</dbReference>
<evidence type="ECO:0000313" key="7">
    <source>
        <dbReference type="Proteomes" id="UP000030765"/>
    </source>
</evidence>
<dbReference type="GO" id="GO:0005615">
    <property type="term" value="C:extracellular space"/>
    <property type="evidence" value="ECO:0007669"/>
    <property type="project" value="InterPro"/>
</dbReference>
<dbReference type="EMBL" id="ATLV01013143">
    <property type="status" value="NOT_ANNOTATED_CDS"/>
    <property type="molecule type" value="Genomic_DNA"/>
</dbReference>
<proteinExistence type="predicted"/>
<organism evidence="5">
    <name type="scientific">Anopheles sinensis</name>
    <name type="common">Mosquito</name>
    <dbReference type="NCBI Taxonomy" id="74873"/>
    <lineage>
        <taxon>Eukaryota</taxon>
        <taxon>Metazoa</taxon>
        <taxon>Ecdysozoa</taxon>
        <taxon>Arthropoda</taxon>
        <taxon>Hexapoda</taxon>
        <taxon>Insecta</taxon>
        <taxon>Pterygota</taxon>
        <taxon>Neoptera</taxon>
        <taxon>Endopterygota</taxon>
        <taxon>Diptera</taxon>
        <taxon>Nematocera</taxon>
        <taxon>Culicoidea</taxon>
        <taxon>Culicidae</taxon>
        <taxon>Anophelinae</taxon>
        <taxon>Anopheles</taxon>
    </lineage>
</organism>
<name>A0A084VH60_ANOSI</name>
<keyword evidence="1" id="KW-0646">Protease inhibitor</keyword>
<dbReference type="Proteomes" id="UP000030765">
    <property type="component" value="Unassembled WGS sequence"/>
</dbReference>
<evidence type="ECO:0000256" key="3">
    <source>
        <dbReference type="SAM" id="MobiDB-lite"/>
    </source>
</evidence>
<reference evidence="5 7" key="1">
    <citation type="journal article" date="2014" name="BMC Genomics">
        <title>Genome sequence of Anopheles sinensis provides insight into genetics basis of mosquito competence for malaria parasites.</title>
        <authorList>
            <person name="Zhou D."/>
            <person name="Zhang D."/>
            <person name="Ding G."/>
            <person name="Shi L."/>
            <person name="Hou Q."/>
            <person name="Ye Y."/>
            <person name="Xu Y."/>
            <person name="Zhou H."/>
            <person name="Xiong C."/>
            <person name="Li S."/>
            <person name="Yu J."/>
            <person name="Hong S."/>
            <person name="Yu X."/>
            <person name="Zou P."/>
            <person name="Chen C."/>
            <person name="Chang X."/>
            <person name="Wang W."/>
            <person name="Lv Y."/>
            <person name="Sun Y."/>
            <person name="Ma L."/>
            <person name="Shen B."/>
            <person name="Zhu C."/>
        </authorList>
    </citation>
    <scope>NUCLEOTIDE SEQUENCE [LARGE SCALE GENOMIC DNA]</scope>
</reference>
<dbReference type="InterPro" id="IPR042178">
    <property type="entry name" value="Serpin_sf_1"/>
</dbReference>
<dbReference type="STRING" id="74873.A0A084VH60"/>
<evidence type="ECO:0000256" key="1">
    <source>
        <dbReference type="ARBA" id="ARBA00022690"/>
    </source>
</evidence>
<feature type="region of interest" description="Disordered" evidence="3">
    <location>
        <begin position="132"/>
        <end position="193"/>
    </location>
</feature>
<accession>A0A084VH60</accession>
<feature type="domain" description="Serpin" evidence="4">
    <location>
        <begin position="1"/>
        <end position="79"/>
    </location>
</feature>
<keyword evidence="7" id="KW-1185">Reference proteome</keyword>
<dbReference type="Pfam" id="PF00079">
    <property type="entry name" value="Serpin"/>
    <property type="match status" value="2"/>
</dbReference>
<evidence type="ECO:0000313" key="6">
    <source>
        <dbReference type="EnsemblMetazoa" id="ASIC004522-PA"/>
    </source>
</evidence>
<gene>
    <name evidence="5" type="ORF">ZHAS_00004522</name>
</gene>
<dbReference type="PANTHER" id="PTHR11461">
    <property type="entry name" value="SERINE PROTEASE INHIBITOR, SERPIN"/>
    <property type="match status" value="1"/>
</dbReference>
<evidence type="ECO:0000256" key="2">
    <source>
        <dbReference type="ARBA" id="ARBA00022900"/>
    </source>
</evidence>
<dbReference type="OrthoDB" id="9518664at2759"/>
<dbReference type="EnsemblMetazoa" id="ASIC004522-RA">
    <property type="protein sequence ID" value="ASIC004522-PA"/>
    <property type="gene ID" value="ASIC004522"/>
</dbReference>
<dbReference type="SUPFAM" id="SSF56574">
    <property type="entry name" value="Serpins"/>
    <property type="match status" value="2"/>
</dbReference>
<dbReference type="GO" id="GO:0045861">
    <property type="term" value="P:negative regulation of proteolysis"/>
    <property type="evidence" value="ECO:0007669"/>
    <property type="project" value="UniProtKB-ARBA"/>
</dbReference>
<dbReference type="VEuPathDB" id="VectorBase:ASIC004522"/>
<dbReference type="InterPro" id="IPR023796">
    <property type="entry name" value="Serpin_dom"/>
</dbReference>
<evidence type="ECO:0000313" key="5">
    <source>
        <dbReference type="EMBL" id="KFB37304.1"/>
    </source>
</evidence>
<protein>
    <submittedName>
        <fullName evidence="5 6">Serpin 4B</fullName>
    </submittedName>
</protein>
<dbReference type="EMBL" id="KE524841">
    <property type="protein sequence ID" value="KFB37304.1"/>
    <property type="molecule type" value="Genomic_DNA"/>
</dbReference>
<dbReference type="PANTHER" id="PTHR11461:SF342">
    <property type="entry name" value="SERINE PROTEASE INHIBITOR 28DC"/>
    <property type="match status" value="1"/>
</dbReference>
<dbReference type="FunFam" id="2.30.39.10:FF:000035">
    <property type="entry name" value="Serine protease inhibitor (serpin) 16"/>
    <property type="match status" value="1"/>
</dbReference>
<dbReference type="AlphaFoldDB" id="A0A084VH60"/>
<feature type="domain" description="Serpin" evidence="4">
    <location>
        <begin position="222"/>
        <end position="293"/>
    </location>
</feature>
<dbReference type="VEuPathDB" id="VectorBase:ASIS022361"/>
<reference evidence="6" key="2">
    <citation type="submission" date="2020-05" db="UniProtKB">
        <authorList>
            <consortium name="EnsemblMetazoa"/>
        </authorList>
    </citation>
    <scope>IDENTIFICATION</scope>
</reference>
<dbReference type="InterPro" id="IPR036186">
    <property type="entry name" value="Serpin_sf"/>
</dbReference>
<dbReference type="GO" id="GO:0004867">
    <property type="term" value="F:serine-type endopeptidase inhibitor activity"/>
    <property type="evidence" value="ECO:0007669"/>
    <property type="project" value="UniProtKB-KW"/>
</dbReference>
<keyword evidence="2" id="KW-0722">Serine protease inhibitor</keyword>
<evidence type="ECO:0000259" key="4">
    <source>
        <dbReference type="Pfam" id="PF00079"/>
    </source>
</evidence>